<gene>
    <name evidence="6" type="ORF">Shyd_48600</name>
</gene>
<evidence type="ECO:0000256" key="4">
    <source>
        <dbReference type="PROSITE-ProRule" id="PRU00409"/>
    </source>
</evidence>
<evidence type="ECO:0000256" key="3">
    <source>
        <dbReference type="ARBA" id="ARBA00022840"/>
    </source>
</evidence>
<evidence type="ECO:0000256" key="2">
    <source>
        <dbReference type="ARBA" id="ARBA00022741"/>
    </source>
</evidence>
<evidence type="ECO:0000313" key="7">
    <source>
        <dbReference type="Proteomes" id="UP001052739"/>
    </source>
</evidence>
<feature type="domain" description="ATP-grasp" evidence="5">
    <location>
        <begin position="116"/>
        <end position="314"/>
    </location>
</feature>
<keyword evidence="1" id="KW-0436">Ligase</keyword>
<dbReference type="InterPro" id="IPR011761">
    <property type="entry name" value="ATP-grasp"/>
</dbReference>
<dbReference type="PANTHER" id="PTHR43585">
    <property type="entry name" value="FUMIPYRROLE BIOSYNTHESIS PROTEIN C"/>
    <property type="match status" value="1"/>
</dbReference>
<keyword evidence="7" id="KW-1185">Reference proteome</keyword>
<comment type="caution">
    <text evidence="6">The sequence shown here is derived from an EMBL/GenBank/DDBJ whole genome shotgun (WGS) entry which is preliminary data.</text>
</comment>
<sequence length="441" mass="47490">MSGAELRPVAVLVDAYTTGNHLPIAFAKLGVDVVHVQSTPELMTSMRLPELSRYRAALPYGTPAETAERLAAHAPICVVAGQEPGVPLADELAERLGLPGNGTALSAARRDKYEMIEALRRAGVRCADQYKSGSADELVAWAERRADYPVVVKPLSSAATEGVAICSDAREVREAAEAVLGTVNIFGERNDEVLVQSFLRGEEYMADFVSYDGERYACCVWQYHKRLVGTHRIYDRDSVLPPDAGPAPAIIAYLHEVHDALGLAYGPTHAEVIVTPEGPVLVEIGARLSGGVVPDFHDRCLGGNQADLTALAHARPEEFRARHAGRTYRKLAEASMVLTSTTLDGVVEELDEEVVAEIRALESVHTFVPKVAPGKRIRPTVDLYTATAAVHLVHDSAETLARDYARVQELKDRVYRLRAEETATAGAAAAPAATDASEVAA</sequence>
<name>A0ABQ3PEQ3_9ACTN</name>
<reference evidence="6" key="1">
    <citation type="submission" date="2024-05" db="EMBL/GenBank/DDBJ databases">
        <title>Whole genome shotgun sequence of Streptomyces hydrogenans NBRC 13475.</title>
        <authorList>
            <person name="Komaki H."/>
            <person name="Tamura T."/>
        </authorList>
    </citation>
    <scope>NUCLEOTIDE SEQUENCE</scope>
    <source>
        <strain evidence="6">NBRC 13475</strain>
    </source>
</reference>
<dbReference type="Proteomes" id="UP001052739">
    <property type="component" value="Unassembled WGS sequence"/>
</dbReference>
<dbReference type="SMART" id="SM01209">
    <property type="entry name" value="GARS_A"/>
    <property type="match status" value="1"/>
</dbReference>
<keyword evidence="3 4" id="KW-0067">ATP-binding</keyword>
<dbReference type="RefSeq" id="WP_190223834.1">
    <property type="nucleotide sequence ID" value="NZ_BNBS01000042.1"/>
</dbReference>
<evidence type="ECO:0000313" key="6">
    <source>
        <dbReference type="EMBL" id="GHI23489.1"/>
    </source>
</evidence>
<dbReference type="InterPro" id="IPR052032">
    <property type="entry name" value="ATP-dep_AA_Ligase"/>
</dbReference>
<accession>A0ABQ3PEQ3</accession>
<keyword evidence="2 4" id="KW-0547">Nucleotide-binding</keyword>
<dbReference type="EMBL" id="BNDW01000040">
    <property type="protein sequence ID" value="GHI23489.1"/>
    <property type="molecule type" value="Genomic_DNA"/>
</dbReference>
<dbReference type="SUPFAM" id="SSF56059">
    <property type="entry name" value="Glutathione synthetase ATP-binding domain-like"/>
    <property type="match status" value="1"/>
</dbReference>
<organism evidence="6 7">
    <name type="scientific">Streptomyces hydrogenans</name>
    <dbReference type="NCBI Taxonomy" id="1873719"/>
    <lineage>
        <taxon>Bacteria</taxon>
        <taxon>Bacillati</taxon>
        <taxon>Actinomycetota</taxon>
        <taxon>Actinomycetes</taxon>
        <taxon>Kitasatosporales</taxon>
        <taxon>Streptomycetaceae</taxon>
        <taxon>Streptomyces</taxon>
    </lineage>
</organism>
<proteinExistence type="predicted"/>
<dbReference type="PANTHER" id="PTHR43585:SF2">
    <property type="entry name" value="ATP-GRASP ENZYME FSQD"/>
    <property type="match status" value="1"/>
</dbReference>
<evidence type="ECO:0000259" key="5">
    <source>
        <dbReference type="PROSITE" id="PS50975"/>
    </source>
</evidence>
<dbReference type="Pfam" id="PF13535">
    <property type="entry name" value="ATP-grasp_4"/>
    <property type="match status" value="1"/>
</dbReference>
<protein>
    <recommendedName>
        <fullName evidence="5">ATP-grasp domain-containing protein</fullName>
    </recommendedName>
</protein>
<dbReference type="Gene3D" id="3.30.470.20">
    <property type="entry name" value="ATP-grasp fold, B domain"/>
    <property type="match status" value="1"/>
</dbReference>
<dbReference type="PROSITE" id="PS50975">
    <property type="entry name" value="ATP_GRASP"/>
    <property type="match status" value="1"/>
</dbReference>
<dbReference type="NCBIfam" id="NF005543">
    <property type="entry name" value="PRK07206.1"/>
    <property type="match status" value="1"/>
</dbReference>
<evidence type="ECO:0000256" key="1">
    <source>
        <dbReference type="ARBA" id="ARBA00022598"/>
    </source>
</evidence>